<comment type="caution">
    <text evidence="2">The sequence shown here is derived from an EMBL/GenBank/DDBJ whole genome shotgun (WGS) entry which is preliminary data.</text>
</comment>
<evidence type="ECO:0000256" key="1">
    <source>
        <dbReference type="SAM" id="Phobius"/>
    </source>
</evidence>
<protein>
    <submittedName>
        <fullName evidence="2">Uncharacterized protein</fullName>
    </submittedName>
</protein>
<dbReference type="InterPro" id="IPR021345">
    <property type="entry name" value="DUF2961"/>
</dbReference>
<evidence type="ECO:0000313" key="3">
    <source>
        <dbReference type="Proteomes" id="UP000288079"/>
    </source>
</evidence>
<reference evidence="2 3" key="1">
    <citation type="submission" date="2018-10" db="EMBL/GenBank/DDBJ databases">
        <title>Draft Genome Sequence of Bacteroides sp. KCTC 15687.</title>
        <authorList>
            <person name="Yu S.Y."/>
            <person name="Kim J.S."/>
            <person name="Oh B.S."/>
            <person name="Park S.H."/>
            <person name="Kang S.W."/>
            <person name="Park J.E."/>
            <person name="Choi S.H."/>
            <person name="Han K.I."/>
            <person name="Lee K.C."/>
            <person name="Eom M.K."/>
            <person name="Suh M.K."/>
            <person name="Lee D.H."/>
            <person name="Yoon H."/>
            <person name="Kim B."/>
            <person name="Yang S.J."/>
            <person name="Lee J.S."/>
            <person name="Lee J.H."/>
        </authorList>
    </citation>
    <scope>NUCLEOTIDE SEQUENCE [LARGE SCALE GENOMIC DNA]</scope>
    <source>
        <strain evidence="2 3">KCTC 15687</strain>
    </source>
</reference>
<organism evidence="2 3">
    <name type="scientific">Bacteroides faecalis</name>
    <dbReference type="NCBI Taxonomy" id="2447885"/>
    <lineage>
        <taxon>Bacteria</taxon>
        <taxon>Pseudomonadati</taxon>
        <taxon>Bacteroidota</taxon>
        <taxon>Bacteroidia</taxon>
        <taxon>Bacteroidales</taxon>
        <taxon>Bacteroidaceae</taxon>
        <taxon>Bacteroides</taxon>
    </lineage>
</organism>
<name>A0A401M0H5_9BACE</name>
<dbReference type="Gene3D" id="2.60.120.1390">
    <property type="match status" value="1"/>
</dbReference>
<dbReference type="Pfam" id="PF11175">
    <property type="entry name" value="DUF2961"/>
    <property type="match status" value="1"/>
</dbReference>
<keyword evidence="3" id="KW-1185">Reference proteome</keyword>
<keyword evidence="1" id="KW-1133">Transmembrane helix</keyword>
<accession>A0A401M0H5</accession>
<keyword evidence="1" id="KW-0812">Transmembrane</keyword>
<dbReference type="EMBL" id="BHWB01000022">
    <property type="protein sequence ID" value="GCB37243.1"/>
    <property type="molecule type" value="Genomic_DNA"/>
</dbReference>
<dbReference type="Proteomes" id="UP000288079">
    <property type="component" value="Unassembled WGS sequence"/>
</dbReference>
<feature type="transmembrane region" description="Helical" evidence="1">
    <location>
        <begin position="20"/>
        <end position="39"/>
    </location>
</feature>
<proteinExistence type="predicted"/>
<evidence type="ECO:0000313" key="2">
    <source>
        <dbReference type="EMBL" id="GCB37243.1"/>
    </source>
</evidence>
<sequence>MNEVPHFASVVLLVWKKRFAPLSSLAACMNSGGAFNCYWKMPFRKKCRITMENINDAPMTLYYQVNYVLTDAVEDETYFHV</sequence>
<gene>
    <name evidence="2" type="ORF">KGMB02408_41880</name>
</gene>
<dbReference type="AlphaFoldDB" id="A0A401M0H5"/>
<keyword evidence="1" id="KW-0472">Membrane</keyword>